<comment type="catalytic activity">
    <reaction evidence="14">
        <text>dTMP + ATP = dTDP + ADP</text>
        <dbReference type="Rhea" id="RHEA:13517"/>
        <dbReference type="ChEBI" id="CHEBI:30616"/>
        <dbReference type="ChEBI" id="CHEBI:58369"/>
        <dbReference type="ChEBI" id="CHEBI:63528"/>
        <dbReference type="ChEBI" id="CHEBI:456216"/>
        <dbReference type="EC" id="2.7.4.9"/>
    </reaction>
</comment>
<dbReference type="InterPro" id="IPR003770">
    <property type="entry name" value="MLTG-like"/>
</dbReference>
<dbReference type="FunFam" id="3.40.50.300:FF:000225">
    <property type="entry name" value="Thymidylate kinase"/>
    <property type="match status" value="1"/>
</dbReference>
<dbReference type="PANTHER" id="PTHR30518">
    <property type="entry name" value="ENDOLYTIC MUREIN TRANSGLYCOSYLASE"/>
    <property type="match status" value="1"/>
</dbReference>
<keyword evidence="9" id="KW-0067">ATP-binding</keyword>
<evidence type="ECO:0000256" key="4">
    <source>
        <dbReference type="ARBA" id="ARBA00022679"/>
    </source>
</evidence>
<keyword evidence="11" id="KW-0472">Membrane</keyword>
<evidence type="ECO:0000256" key="13">
    <source>
        <dbReference type="ARBA" id="ARBA00023316"/>
    </source>
</evidence>
<dbReference type="GO" id="GO:0006233">
    <property type="term" value="P:dTDP biosynthetic process"/>
    <property type="evidence" value="ECO:0007669"/>
    <property type="project" value="InterPro"/>
</dbReference>
<keyword evidence="10" id="KW-1133">Transmembrane helix</keyword>
<dbReference type="Pfam" id="PF02223">
    <property type="entry name" value="Thymidylate_kin"/>
    <property type="match status" value="1"/>
</dbReference>
<evidence type="ECO:0000313" key="17">
    <source>
        <dbReference type="Proteomes" id="UP000823405"/>
    </source>
</evidence>
<evidence type="ECO:0000256" key="14">
    <source>
        <dbReference type="ARBA" id="ARBA00048743"/>
    </source>
</evidence>
<keyword evidence="7" id="KW-0547">Nucleotide-binding</keyword>
<organism evidence="16 17">
    <name type="scientific">Linnemannia gamsii</name>
    <dbReference type="NCBI Taxonomy" id="64522"/>
    <lineage>
        <taxon>Eukaryota</taxon>
        <taxon>Fungi</taxon>
        <taxon>Fungi incertae sedis</taxon>
        <taxon>Mucoromycota</taxon>
        <taxon>Mortierellomycotina</taxon>
        <taxon>Mortierellomycetes</taxon>
        <taxon>Mortierellales</taxon>
        <taxon>Mortierellaceae</taxon>
        <taxon>Linnemannia</taxon>
    </lineage>
</organism>
<evidence type="ECO:0000313" key="16">
    <source>
        <dbReference type="EMBL" id="KAG0323022.1"/>
    </source>
</evidence>
<dbReference type="Pfam" id="PF02618">
    <property type="entry name" value="YceG"/>
    <property type="match status" value="1"/>
</dbReference>
<dbReference type="NCBIfam" id="TIGR00247">
    <property type="entry name" value="endolytic transglycosylase MltG"/>
    <property type="match status" value="1"/>
</dbReference>
<proteinExistence type="inferred from homology"/>
<dbReference type="Gene3D" id="3.30.160.60">
    <property type="entry name" value="Classic Zinc Finger"/>
    <property type="match status" value="1"/>
</dbReference>
<dbReference type="CDD" id="cd01672">
    <property type="entry name" value="TMPK"/>
    <property type="match status" value="1"/>
</dbReference>
<keyword evidence="5" id="KW-0812">Transmembrane</keyword>
<dbReference type="GO" id="GO:0004798">
    <property type="term" value="F:dTMP kinase activity"/>
    <property type="evidence" value="ECO:0007669"/>
    <property type="project" value="UniProtKB-EC"/>
</dbReference>
<dbReference type="GO" id="GO:0005524">
    <property type="term" value="F:ATP binding"/>
    <property type="evidence" value="ECO:0007669"/>
    <property type="project" value="UniProtKB-KW"/>
</dbReference>
<keyword evidence="12" id="KW-0456">Lyase</keyword>
<name>A0A9P6RLK4_9FUNG</name>
<dbReference type="AlphaFoldDB" id="A0A9P6RLK4"/>
<evidence type="ECO:0000256" key="3">
    <source>
        <dbReference type="ARBA" id="ARBA00022475"/>
    </source>
</evidence>
<keyword evidence="6" id="KW-0545">Nucleotide biosynthesis</keyword>
<evidence type="ECO:0000256" key="7">
    <source>
        <dbReference type="ARBA" id="ARBA00022741"/>
    </source>
</evidence>
<dbReference type="Proteomes" id="UP000823405">
    <property type="component" value="Unassembled WGS sequence"/>
</dbReference>
<keyword evidence="4" id="KW-0808">Transferase</keyword>
<comment type="similarity">
    <text evidence="1">Belongs to the thymidylate kinase family.</text>
</comment>
<evidence type="ECO:0000259" key="15">
    <source>
        <dbReference type="Pfam" id="PF02223"/>
    </source>
</evidence>
<evidence type="ECO:0000256" key="9">
    <source>
        <dbReference type="ARBA" id="ARBA00022840"/>
    </source>
</evidence>
<dbReference type="SUPFAM" id="SSF52540">
    <property type="entry name" value="P-loop containing nucleoside triphosphate hydrolases"/>
    <property type="match status" value="1"/>
</dbReference>
<dbReference type="EC" id="2.7.4.9" evidence="2"/>
<evidence type="ECO:0000256" key="12">
    <source>
        <dbReference type="ARBA" id="ARBA00023239"/>
    </source>
</evidence>
<dbReference type="NCBIfam" id="TIGR00041">
    <property type="entry name" value="DTMP_kinase"/>
    <property type="match status" value="1"/>
</dbReference>
<accession>A0A9P6RLK4</accession>
<evidence type="ECO:0000256" key="2">
    <source>
        <dbReference type="ARBA" id="ARBA00012980"/>
    </source>
</evidence>
<dbReference type="PANTHER" id="PTHR30518:SF2">
    <property type="entry name" value="ENDOLYTIC MUREIN TRANSGLYCOSYLASE"/>
    <property type="match status" value="1"/>
</dbReference>
<keyword evidence="17" id="KW-1185">Reference proteome</keyword>
<dbReference type="OrthoDB" id="425602at2759"/>
<reference evidence="16" key="1">
    <citation type="journal article" date="2020" name="Fungal Divers.">
        <title>Resolving the Mortierellaceae phylogeny through synthesis of multi-gene phylogenetics and phylogenomics.</title>
        <authorList>
            <person name="Vandepol N."/>
            <person name="Liber J."/>
            <person name="Desiro A."/>
            <person name="Na H."/>
            <person name="Kennedy M."/>
            <person name="Barry K."/>
            <person name="Grigoriev I.V."/>
            <person name="Miller A.N."/>
            <person name="O'Donnell K."/>
            <person name="Stajich J.E."/>
            <person name="Bonito G."/>
        </authorList>
    </citation>
    <scope>NUCLEOTIDE SEQUENCE</scope>
    <source>
        <strain evidence="16">NVP60</strain>
    </source>
</reference>
<dbReference type="GO" id="GO:0016829">
    <property type="term" value="F:lyase activity"/>
    <property type="evidence" value="ECO:0007669"/>
    <property type="project" value="UniProtKB-KW"/>
</dbReference>
<keyword evidence="3" id="KW-1003">Cell membrane</keyword>
<dbReference type="InterPro" id="IPR027417">
    <property type="entry name" value="P-loop_NTPase"/>
</dbReference>
<dbReference type="HAMAP" id="MF_00165">
    <property type="entry name" value="Thymidylate_kinase"/>
    <property type="match status" value="1"/>
</dbReference>
<evidence type="ECO:0000256" key="8">
    <source>
        <dbReference type="ARBA" id="ARBA00022777"/>
    </source>
</evidence>
<dbReference type="GO" id="GO:0071555">
    <property type="term" value="P:cell wall organization"/>
    <property type="evidence" value="ECO:0007669"/>
    <property type="project" value="UniProtKB-KW"/>
</dbReference>
<evidence type="ECO:0000256" key="11">
    <source>
        <dbReference type="ARBA" id="ARBA00023136"/>
    </source>
</evidence>
<evidence type="ECO:0000256" key="1">
    <source>
        <dbReference type="ARBA" id="ARBA00009776"/>
    </source>
</evidence>
<dbReference type="InterPro" id="IPR039430">
    <property type="entry name" value="Thymidylate_kin-like_dom"/>
</dbReference>
<sequence>MALQTDPSIIYGLATGYTGRLRKQDLKADGPYNTYTRAGLPPTPIALPGQAALDAATRPGLSAALYFVSRGDGTSEFSNNLADHNRAVDKFIRGIDGAGKSTHLQWFRERLELKLKPAGAAVIVTREPGGTVLGEALRELLLHQPMQLETEALLMFATRYEHLATVIEPALKRGDWVLSDRFTDASFAYQGGGRGLALTRLAALETWVQGDFQPDLTVLFDIPTEIANQRRGLARTPDKFERESDAFFTRVRAEYLRRADETPDRFVLVDAARSIAKIQQELENVIVSL</sequence>
<evidence type="ECO:0000256" key="10">
    <source>
        <dbReference type="ARBA" id="ARBA00022989"/>
    </source>
</evidence>
<dbReference type="InterPro" id="IPR018094">
    <property type="entry name" value="Thymidylate_kinase"/>
</dbReference>
<comment type="caution">
    <text evidence="16">The sequence shown here is derived from an EMBL/GenBank/DDBJ whole genome shotgun (WGS) entry which is preliminary data.</text>
</comment>
<feature type="domain" description="Thymidylate kinase-like" evidence="15">
    <location>
        <begin position="93"/>
        <end position="281"/>
    </location>
</feature>
<keyword evidence="13" id="KW-0961">Cell wall biogenesis/degradation</keyword>
<evidence type="ECO:0000256" key="5">
    <source>
        <dbReference type="ARBA" id="ARBA00022692"/>
    </source>
</evidence>
<dbReference type="EMBL" id="JAAAIN010000013">
    <property type="protein sequence ID" value="KAG0323022.1"/>
    <property type="molecule type" value="Genomic_DNA"/>
</dbReference>
<protein>
    <recommendedName>
        <fullName evidence="2">dTMP kinase</fullName>
        <ecNumber evidence="2">2.7.4.9</ecNumber>
    </recommendedName>
</protein>
<keyword evidence="8" id="KW-0418">Kinase</keyword>
<evidence type="ECO:0000256" key="6">
    <source>
        <dbReference type="ARBA" id="ARBA00022727"/>
    </source>
</evidence>
<gene>
    <name evidence="16" type="ORF">BGZ97_001459</name>
</gene>
<dbReference type="Gene3D" id="3.40.50.300">
    <property type="entry name" value="P-loop containing nucleotide triphosphate hydrolases"/>
    <property type="match status" value="1"/>
</dbReference>